<evidence type="ECO:0000256" key="2">
    <source>
        <dbReference type="ARBA" id="ARBA00022840"/>
    </source>
</evidence>
<evidence type="ECO:0000256" key="3">
    <source>
        <dbReference type="PROSITE-ProRule" id="PRU00492"/>
    </source>
</evidence>
<reference evidence="5 6" key="1">
    <citation type="submission" date="2019-09" db="EMBL/GenBank/DDBJ databases">
        <authorList>
            <person name="Valk L.C."/>
        </authorList>
    </citation>
    <scope>NUCLEOTIDE SEQUENCE [LARGE SCALE GENOMIC DNA]</scope>
    <source>
        <strain evidence="5">GalUA</strain>
    </source>
</reference>
<protein>
    <submittedName>
        <fullName evidence="5">Anaerobic ribonucleoside-triphosphate reductase</fullName>
        <ecNumber evidence="5">1.17.4.2</ecNumber>
    </submittedName>
</protein>
<dbReference type="EC" id="1.17.4.2" evidence="5"/>
<dbReference type="GO" id="GO:0009265">
    <property type="term" value="P:2'-deoxyribonucleotide biosynthetic process"/>
    <property type="evidence" value="ECO:0007669"/>
    <property type="project" value="TreeGrafter"/>
</dbReference>
<dbReference type="GO" id="GO:0008998">
    <property type="term" value="F:ribonucleoside-triphosphate reductase (thioredoxin) activity"/>
    <property type="evidence" value="ECO:0007669"/>
    <property type="project" value="UniProtKB-EC"/>
</dbReference>
<evidence type="ECO:0000313" key="6">
    <source>
        <dbReference type="Proteomes" id="UP000461768"/>
    </source>
</evidence>
<dbReference type="GO" id="GO:0031250">
    <property type="term" value="C:anaerobic ribonucleoside-triphosphate reductase complex"/>
    <property type="evidence" value="ECO:0007669"/>
    <property type="project" value="TreeGrafter"/>
</dbReference>
<evidence type="ECO:0000313" key="5">
    <source>
        <dbReference type="EMBL" id="KAB1440166.1"/>
    </source>
</evidence>
<evidence type="ECO:0000259" key="4">
    <source>
        <dbReference type="PROSITE" id="PS51161"/>
    </source>
</evidence>
<dbReference type="Pfam" id="PF03477">
    <property type="entry name" value="ATP-cone"/>
    <property type="match status" value="1"/>
</dbReference>
<dbReference type="Pfam" id="PF13597">
    <property type="entry name" value="NRDD"/>
    <property type="match status" value="1"/>
</dbReference>
<dbReference type="EMBL" id="WAGX01000004">
    <property type="protein sequence ID" value="KAB1440166.1"/>
    <property type="molecule type" value="Genomic_DNA"/>
</dbReference>
<evidence type="ECO:0000256" key="1">
    <source>
        <dbReference type="ARBA" id="ARBA00022741"/>
    </source>
</evidence>
<dbReference type="RefSeq" id="WP_151143591.1">
    <property type="nucleotide sequence ID" value="NZ_WAGX01000004.1"/>
</dbReference>
<keyword evidence="2 3" id="KW-0067">ATP-binding</keyword>
<dbReference type="GO" id="GO:0004748">
    <property type="term" value="F:ribonucleoside-diphosphate reductase activity, thioredoxin disulfide as acceptor"/>
    <property type="evidence" value="ECO:0007669"/>
    <property type="project" value="TreeGrafter"/>
</dbReference>
<keyword evidence="1 3" id="KW-0547">Nucleotide-binding</keyword>
<dbReference type="AlphaFoldDB" id="A0A7V7UDA9"/>
<organism evidence="5 6">
    <name type="scientific">Candidatus Galacturonatibacter soehngenii</name>
    <dbReference type="NCBI Taxonomy" id="2307010"/>
    <lineage>
        <taxon>Bacteria</taxon>
        <taxon>Bacillati</taxon>
        <taxon>Bacillota</taxon>
        <taxon>Clostridia</taxon>
        <taxon>Lachnospirales</taxon>
        <taxon>Lachnospiraceae</taxon>
        <taxon>Candidatus Galacturonatibacter</taxon>
    </lineage>
</organism>
<dbReference type="OrthoDB" id="9804622at2"/>
<comment type="caution">
    <text evidence="5">The sequence shown here is derived from an EMBL/GenBank/DDBJ whole genome shotgun (WGS) entry which is preliminary data.</text>
</comment>
<name>A0A7V7UDA9_9FIRM</name>
<dbReference type="InterPro" id="IPR005144">
    <property type="entry name" value="ATP-cone_dom"/>
</dbReference>
<dbReference type="Gene3D" id="3.20.70.20">
    <property type="match status" value="1"/>
</dbReference>
<dbReference type="PANTHER" id="PTHR21075">
    <property type="entry name" value="ANAEROBIC RIBONUCLEOSIDE-TRIPHOSPHATE REDUCTASE"/>
    <property type="match status" value="1"/>
</dbReference>
<accession>A0A7V7UDA9</accession>
<keyword evidence="5" id="KW-0560">Oxidoreductase</keyword>
<dbReference type="PROSITE" id="PS51161">
    <property type="entry name" value="ATP_CONE"/>
    <property type="match status" value="1"/>
</dbReference>
<gene>
    <name evidence="5" type="primary">nrdD</name>
    <name evidence="5" type="ORF">F7O84_07270</name>
</gene>
<dbReference type="InterPro" id="IPR012833">
    <property type="entry name" value="NrdD"/>
</dbReference>
<keyword evidence="6" id="KW-1185">Reference proteome</keyword>
<feature type="domain" description="ATP-cone" evidence="4">
    <location>
        <begin position="1"/>
        <end position="92"/>
    </location>
</feature>
<proteinExistence type="predicted"/>
<sequence>MVVVKKDGTKEDFNVQKVVVAVNKSAYRALIKFTEEELDYICKFVEEKTKQMNVEEIHISQMHNIVESALESVNRTVAQSYRDYRNYKQDFVHMLDEVYKKSQSIMYIGDKENSNTDSALVSTKRSLIFNQLNKELYQKFFMTTEEIQACRDGYLYVHDMSARRDTMNCCLFDVKSVLEGGFEMGNLWYNEPKTLNVAFDVIGDIVLSAASQQYGGFTVPSADTILEPYAEKSFAQFTEKYMRMGLTKEAAEEEAWADVLNDFEQGFQGWEYKFNTVASSRGDYPFITVTIGTGTGRFAKLASITMLNVRKNGQGKKNCKKPVLFPKIVFLYDEKLHGEGGLLEEVFEAGVECSSKTMYPDWLSLTGQGYIASMYKQYGEIISPMGCRAFLSPWFKEGGMEPKDENDKPVFIGRFNIGVVSLHLPMIYAKAKQEGKDFYQVLDYYLELIRNLHLRTYDYLGEMKASTNPLAYCEGGFYGGHLGIHDKIKPILKTATASFGITALNELQQLHNKKSLVEDGQFALEVLEYINKKIEEFKREDGKLYAIYATPAENLCGLQIQQFRKKYGIIENVSDREYVSNGFHCHVTEDITPIEKQNKEYRFWELSNGGKIQYVKYPINYNMEAIKTLIRRAMDMGFYEGVNLSLAYCDDCGHQELEMDICPKCGSKNLTKIDRMNGYLSYSRVKGDTRLNDAKMAEIAERKSM</sequence>
<dbReference type="NCBIfam" id="TIGR02487">
    <property type="entry name" value="NrdD"/>
    <property type="match status" value="1"/>
</dbReference>
<dbReference type="PANTHER" id="PTHR21075:SF0">
    <property type="entry name" value="ANAEROBIC RIBONUCLEOSIDE-TRIPHOSPHATE REDUCTASE"/>
    <property type="match status" value="1"/>
</dbReference>
<dbReference type="SUPFAM" id="SSF51998">
    <property type="entry name" value="PFL-like glycyl radical enzymes"/>
    <property type="match status" value="1"/>
</dbReference>
<dbReference type="GO" id="GO:0006260">
    <property type="term" value="P:DNA replication"/>
    <property type="evidence" value="ECO:0007669"/>
    <property type="project" value="InterPro"/>
</dbReference>
<dbReference type="GO" id="GO:0005524">
    <property type="term" value="F:ATP binding"/>
    <property type="evidence" value="ECO:0007669"/>
    <property type="project" value="UniProtKB-UniRule"/>
</dbReference>
<reference evidence="5 6" key="2">
    <citation type="submission" date="2020-02" db="EMBL/GenBank/DDBJ databases">
        <title>Candidatus Galacturonibacter soehngenii shows hetero-acetogenic catabolism of galacturonic acid but lacks a canonical carbon monoxide dehydrogenase/acetyl-CoA synthase complex.</title>
        <authorList>
            <person name="Diender M."/>
            <person name="Stouten G.R."/>
            <person name="Petersen J.F."/>
            <person name="Nielsen P.H."/>
            <person name="Dueholm M.S."/>
            <person name="Pronk J.T."/>
            <person name="Van Loosdrecht M.C.M."/>
        </authorList>
    </citation>
    <scope>NUCLEOTIDE SEQUENCE [LARGE SCALE GENOMIC DNA]</scope>
    <source>
        <strain evidence="5">GalUA</strain>
    </source>
</reference>
<dbReference type="Proteomes" id="UP000461768">
    <property type="component" value="Unassembled WGS sequence"/>
</dbReference>